<sequence length="1956" mass="218146">MPQPQRAGPGAIGEFRARRAPRAGRSSASPHGSTMQLALCWALGLIALLRGFVNVAAEAGRSALQRRQAKLLEELRDYEIVTPTRVNEFGEAFPRNLHFQRKKRSIHAGASSPKTHYRLAAFGQQFFFNLTSDSRFIAPVFTVALLGEPGPDRAGSSTDDSDMKHCFYSGHVNAKPDHTAVISLCSGMLGMFRSQGEDFFVEPLLSHDGQNEDEEHDKPHIVYKRQAPPRHSASERHMCNTSGHGNHRRKNKRKIRAQFWQEGSVFSDVEALERSVSESQLPTYNKTGAAKEAQGHRRAKRFLSYPRYVEVMVVADNRMVDYHGANLEHYILTLMSIVASIYKDPSIGNLINIIVVKLVVIQNEQEGPSISFNAQTTLKNFCVWQQTQNYPDDTHHSHHDTAVLVTRQNICRAHDKCDTLGLAELGTVCDPYRSCSISEDNGLSTAFTIAHELGHVFNMPHDDSNKCKEDGVKIQQYVMAPTLNFFTNPWMWSKCSRKYITEFLDTGYGECLLDEPISRTYVLPQQLPGLMYNVNKQCELIYGPGAQVCPYMQMQCRRLWCINMEGPHKGCRTQHTPWADGTDCDPGKHCRFGVCVDKEQEALVTDGAWGAWSPFGACSRSCGGGIKTAARECNRPEPSNSGKYCVGRRMKFKSCNTEPCSKQKKDFREEQCAHFDGKHFNINGLPPTVRWVPKYSGILMKDRCKLYCRVAGSTAYYQLKDRVVDGTLCSPDANDICVQGLCRQAGCDHVLNSKARRDKCGVCGGDSSSCKTVAGTFNAVHYGYNVVARIPAGATNLDIRQHSYSGKAEDDNYLALSSSNGEFLLNGDFVVSMFKREIKVGSAMIEYSGSDHSVERVNCTDRLEQEIVLQVLSVGNLYNPDVRYTFNIPIEDKPQQFYWNPYGPWLACSKVCHGERKRKTICTREADQIVVSDQRCDRIPQPVPVTEPCNTECELRWNIAKKGECTAQCGPGYRTLDVYCAKYNRPEGSTEKVDDRYCSGQPRPNNREKCSVDCNTGGWRFSAWSECSKSCGGGTRRRRAVCISSSNDVLDESKCSQQEKITMQRCNDVLCPQWQTGDWSECLVTCGKGHKHRQAWCQFGEERLNDRFCESEIKPEIVQICQQQECTSWQVGPWGQCTALCGQGYQIRAVKCVAGAYGTVVDDSECDAATQPTDTQDCEIAPCPAVQETNRILHSRTQWRFGSWTPCSATCGKGMRMRYVSCRDDQGSVADEETCSHLPKPSATEACSVTPCERWKALDWTACSVTCGQGKATRQAVCLDYSGQLVDRSKCDPDDIPATEQVCLMSPCRYPNHDYANPVHPFPHVDRVRFSPTAGVLDRNVGQTQASNGNQWRTGPWGACSSTCAGGFQRRAVVCQDENGYPASNCDQGSKPAEQRSCESGPCPQWVYGNWGECTKICDGGTRTRLVVCQRPHGERLNDVSCEVLDRPPDREQCNMQKCHPDTSWRTGPWSSCSVSCGRGFKSRNVYCAVKNGVLLGNEYCKHLPKPNVQKKCRGGRCPKWKTEGWGQCSVSCGRGLQRRAVFCQSPALKAVREMECKLSSRPRSEQSCQAAECTAYSWEATEWHECTKSCGVGSRYRKVLCVNQDKEEVHGAYCIKKEQPPEVESCNVQPCEYIWITGEWSECSVTCGEGYQQRLVSCSEVFSEKEHYEYGYQSAANCPGTQPQNVRNCYIGECPVSASWRVGNWGSCSVTCGTGVIHRSVQCLTNDDQLSNLCPLAFKPEEQRACHNTHDCELPKTCKDAKQLKSVIEDGEYFLIIKGTVLKIYCSGMHSDSPKEYVTLVNNDAENFSEVFGHRLHNPTECPYNGSRREDCQCRKDYTAAGFSTFSKVRLDLNTMHIITTDLQFARTHDGRPVPFATAGDCYSAAKCPQGRFSINLRGTGLSLPETTKWISQGNYAVAEIKKSPDGTKVIGKCGGYCGKCTPSSGTGLRVQVLS</sequence>
<dbReference type="Gene3D" id="3.40.1620.60">
    <property type="match status" value="1"/>
</dbReference>
<dbReference type="Gene3D" id="2.20.100.10">
    <property type="entry name" value="Thrombospondin type-1 (TSP1) repeat"/>
    <property type="match status" value="13"/>
</dbReference>
<feature type="disulfide bond" evidence="17">
    <location>
        <begin position="411"/>
        <end position="417"/>
    </location>
</feature>
<keyword evidence="13 17" id="KW-1015">Disulfide bond</keyword>
<dbReference type="PROSITE" id="PS50215">
    <property type="entry name" value="ADAM_MEPRO"/>
    <property type="match status" value="1"/>
</dbReference>
<evidence type="ECO:0000313" key="23">
    <source>
        <dbReference type="RefSeq" id="XP_033782392.1"/>
    </source>
</evidence>
<keyword evidence="22" id="KW-1185">Reference proteome</keyword>
<dbReference type="Pfam" id="PF17771">
    <property type="entry name" value="ADAMTS_CR_2"/>
    <property type="match status" value="1"/>
</dbReference>
<dbReference type="InterPro" id="IPR010294">
    <property type="entry name" value="ADAMTS_spacer1"/>
</dbReference>
<dbReference type="FunFam" id="2.20.100.10:FF:000006">
    <property type="entry name" value="A disintegrin and metalloproteinase with thrombospondin motifs 1"/>
    <property type="match status" value="1"/>
</dbReference>
<dbReference type="PROSITE" id="PS50092">
    <property type="entry name" value="TSP1"/>
    <property type="match status" value="14"/>
</dbReference>
<evidence type="ECO:0000256" key="8">
    <source>
        <dbReference type="ARBA" id="ARBA00022737"/>
    </source>
</evidence>
<feature type="disulfide bond" evidence="17">
    <location>
        <begin position="584"/>
        <end position="595"/>
    </location>
</feature>
<feature type="binding site" evidence="16 18">
    <location>
        <position position="461"/>
    </location>
    <ligand>
        <name>Zn(2+)</name>
        <dbReference type="ChEBI" id="CHEBI:29105"/>
        <note>catalytic</note>
    </ligand>
</feature>
<protein>
    <submittedName>
        <fullName evidence="23">A disintegrin and metalloproteinase with thrombospondin motifs 9 isoform X1</fullName>
    </submittedName>
</protein>
<dbReference type="InterPro" id="IPR000884">
    <property type="entry name" value="TSP1_rpt"/>
</dbReference>
<dbReference type="InterPro" id="IPR012314">
    <property type="entry name" value="Pept_M12B_GON-ADAMTSs"/>
</dbReference>
<feature type="binding site" description="in inhibited form" evidence="16">
    <location>
        <position position="239"/>
    </location>
    <ligand>
        <name>Zn(2+)</name>
        <dbReference type="ChEBI" id="CHEBI:29105"/>
        <note>catalytic</note>
    </ligand>
</feature>
<dbReference type="RefSeq" id="XP_033782392.1">
    <property type="nucleotide sequence ID" value="XM_033926501.1"/>
</dbReference>
<feature type="disulfide bond" evidence="17">
    <location>
        <begin position="622"/>
        <end position="660"/>
    </location>
</feature>
<dbReference type="GO" id="GO:0008270">
    <property type="term" value="F:zinc ion binding"/>
    <property type="evidence" value="ECO:0007669"/>
    <property type="project" value="InterPro"/>
</dbReference>
<keyword evidence="9" id="KW-0378">Hydrolase</keyword>
<keyword evidence="6 16" id="KW-0479">Metal-binding</keyword>
<evidence type="ECO:0000259" key="20">
    <source>
        <dbReference type="PROSITE" id="PS50215"/>
    </source>
</evidence>
<evidence type="ECO:0000256" key="7">
    <source>
        <dbReference type="ARBA" id="ARBA00022729"/>
    </source>
</evidence>
<evidence type="ECO:0000256" key="16">
    <source>
        <dbReference type="PIRSR" id="PIRSR613273-2"/>
    </source>
</evidence>
<feature type="binding site" evidence="16">
    <location>
        <position position="393"/>
    </location>
    <ligand>
        <name>Ca(2+)</name>
        <dbReference type="ChEBI" id="CHEBI:29108"/>
        <label>1</label>
    </ligand>
</feature>
<feature type="region of interest" description="Disordered" evidence="19">
    <location>
        <begin position="1"/>
        <end position="32"/>
    </location>
</feature>
<comment type="caution">
    <text evidence="18">Lacks conserved residue(s) required for the propagation of feature annotation.</text>
</comment>
<dbReference type="SUPFAM" id="SSF55486">
    <property type="entry name" value="Metalloproteases ('zincins'), catalytic domain"/>
    <property type="match status" value="1"/>
</dbReference>
<comment type="cofactor">
    <cofactor evidence="16">
        <name>Zn(2+)</name>
        <dbReference type="ChEBI" id="CHEBI:29105"/>
    </cofactor>
    <text evidence="16">Binds 1 zinc ion per subunit.</text>
</comment>
<dbReference type="GO" id="GO:0006508">
    <property type="term" value="P:proteolysis"/>
    <property type="evidence" value="ECO:0007669"/>
    <property type="project" value="UniProtKB-KW"/>
</dbReference>
<feature type="disulfide bond" evidence="17">
    <location>
        <begin position="549"/>
        <end position="571"/>
    </location>
</feature>
<dbReference type="Pfam" id="PF05986">
    <property type="entry name" value="ADAMTS_spacer1"/>
    <property type="match status" value="1"/>
</dbReference>
<dbReference type="Pfam" id="PF19030">
    <property type="entry name" value="TSP1_ADAMTS"/>
    <property type="match status" value="13"/>
</dbReference>
<dbReference type="InterPro" id="IPR041645">
    <property type="entry name" value="ADAMTS_CR_2"/>
</dbReference>
<dbReference type="Pfam" id="PF08685">
    <property type="entry name" value="GON"/>
    <property type="match status" value="1"/>
</dbReference>
<feature type="disulfide bond" evidence="17">
    <location>
        <begin position="618"/>
        <end position="655"/>
    </location>
</feature>
<dbReference type="GeneID" id="117351331"/>
<feature type="region of interest" description="Disordered" evidence="19">
    <location>
        <begin position="227"/>
        <end position="253"/>
    </location>
</feature>
<evidence type="ECO:0000256" key="2">
    <source>
        <dbReference type="ARBA" id="ARBA00022525"/>
    </source>
</evidence>
<feature type="disulfide bond" evidence="17">
    <location>
        <begin position="429"/>
        <end position="511"/>
    </location>
</feature>
<dbReference type="FunFam" id="3.40.1620.60:FF:000005">
    <property type="entry name" value="ADAM metallopeptidase with thrombospondin type 1 motif 9"/>
    <property type="match status" value="1"/>
</dbReference>
<keyword evidence="3" id="KW-0272">Extracellular matrix</keyword>
<dbReference type="FunCoup" id="A0A6P8P0J1">
    <property type="interactions" value="682"/>
</dbReference>
<feature type="binding site" evidence="16">
    <location>
        <position position="393"/>
    </location>
    <ligand>
        <name>Ca(2+)</name>
        <dbReference type="ChEBI" id="CHEBI:29108"/>
        <label>2</label>
    </ligand>
</feature>
<evidence type="ECO:0000256" key="17">
    <source>
        <dbReference type="PIRSR" id="PIRSR613273-3"/>
    </source>
</evidence>
<evidence type="ECO:0000256" key="5">
    <source>
        <dbReference type="ARBA" id="ARBA00022685"/>
    </source>
</evidence>
<keyword evidence="8" id="KW-0677">Repeat</keyword>
<dbReference type="FunFam" id="2.20.100.10:FF:000005">
    <property type="entry name" value="ADAM metallopeptidase with thrombospondin type 1 motif 9"/>
    <property type="match status" value="8"/>
</dbReference>
<dbReference type="GO" id="GO:0004222">
    <property type="term" value="F:metalloendopeptidase activity"/>
    <property type="evidence" value="ECO:0007669"/>
    <property type="project" value="InterPro"/>
</dbReference>
<keyword evidence="4" id="KW-0645">Protease</keyword>
<evidence type="ECO:0000256" key="14">
    <source>
        <dbReference type="ARBA" id="ARBA00023180"/>
    </source>
</evidence>
<evidence type="ECO:0000256" key="4">
    <source>
        <dbReference type="ARBA" id="ARBA00022670"/>
    </source>
</evidence>
<feature type="binding site" evidence="16 18">
    <location>
        <position position="455"/>
    </location>
    <ligand>
        <name>Zn(2+)</name>
        <dbReference type="ChEBI" id="CHEBI:29105"/>
        <note>catalytic</note>
    </ligand>
</feature>
<dbReference type="Pfam" id="PF01562">
    <property type="entry name" value="Pep_M12B_propep"/>
    <property type="match status" value="1"/>
</dbReference>
<feature type="binding site" evidence="16">
    <location>
        <position position="310"/>
    </location>
    <ligand>
        <name>Ca(2+)</name>
        <dbReference type="ChEBI" id="CHEBI:29108"/>
        <label>2</label>
    </ligand>
</feature>
<dbReference type="InParanoid" id="A0A6P8P0J1"/>
<feature type="disulfide bond" evidence="17">
    <location>
        <begin position="556"/>
        <end position="590"/>
    </location>
</feature>
<dbReference type="FunFam" id="2.20.100.10:FF:000010">
    <property type="entry name" value="ADAM metallopeptidase with thrombospondin type 1 motif 9"/>
    <property type="match status" value="2"/>
</dbReference>
<keyword evidence="7" id="KW-0732">Signal</keyword>
<dbReference type="KEGG" id="gsh:117351331"/>
<dbReference type="Proteomes" id="UP000515159">
    <property type="component" value="Chromosome 17"/>
</dbReference>
<feature type="binding site" evidence="16">
    <location>
        <position position="511"/>
    </location>
    <ligand>
        <name>Ca(2+)</name>
        <dbReference type="ChEBI" id="CHEBI:29108"/>
        <label>1</label>
    </ligand>
</feature>
<dbReference type="Pfam" id="PF00090">
    <property type="entry name" value="TSP_1"/>
    <property type="match status" value="1"/>
</dbReference>
<dbReference type="Gene3D" id="2.60.120.830">
    <property type="match status" value="1"/>
</dbReference>
<dbReference type="Pfam" id="PF19236">
    <property type="entry name" value="ADAMTS_CR_3"/>
    <property type="match status" value="1"/>
</dbReference>
<keyword evidence="2" id="KW-0964">Secreted</keyword>
<evidence type="ECO:0000256" key="19">
    <source>
        <dbReference type="SAM" id="MobiDB-lite"/>
    </source>
</evidence>
<accession>A0A6P8P0J1</accession>
<evidence type="ECO:0000256" key="18">
    <source>
        <dbReference type="PROSITE-ProRule" id="PRU00276"/>
    </source>
</evidence>
<dbReference type="PROSITE" id="PS51046">
    <property type="entry name" value="GON"/>
    <property type="match status" value="1"/>
</dbReference>
<evidence type="ECO:0000259" key="21">
    <source>
        <dbReference type="PROSITE" id="PS51046"/>
    </source>
</evidence>
<feature type="domain" description="GON" evidence="21">
    <location>
        <begin position="1755"/>
        <end position="1955"/>
    </location>
</feature>
<dbReference type="PANTHER" id="PTHR13723">
    <property type="entry name" value="ADAMTS A DISINTEGRIN AND METALLOPROTEASE WITH THROMBOSPONDIN MOTIFS PROTEASE"/>
    <property type="match status" value="1"/>
</dbReference>
<dbReference type="FunFam" id="2.60.120.830:FF:000001">
    <property type="entry name" value="A disintegrin and metalloproteinase with thrombospondin motifs 1"/>
    <property type="match status" value="1"/>
</dbReference>
<feature type="disulfide bond" evidence="17">
    <location>
        <begin position="382"/>
        <end position="435"/>
    </location>
</feature>
<feature type="binding site" evidence="16">
    <location>
        <position position="400"/>
    </location>
    <ligand>
        <name>Ca(2+)</name>
        <dbReference type="ChEBI" id="CHEBI:29108"/>
        <label>1</label>
    </ligand>
</feature>
<dbReference type="OrthoDB" id="5948003at2759"/>
<evidence type="ECO:0000256" key="1">
    <source>
        <dbReference type="ARBA" id="ARBA00004498"/>
    </source>
</evidence>
<dbReference type="PRINTS" id="PR01857">
    <property type="entry name" value="ADAMTSFAMILY"/>
</dbReference>
<dbReference type="PANTHER" id="PTHR13723:SF33">
    <property type="entry name" value="A DISINTEGRIN AND METALLOPROTEINASE WITH THROMBOSPONDIN MOTIFS 9"/>
    <property type="match status" value="1"/>
</dbReference>
<dbReference type="InterPro" id="IPR024079">
    <property type="entry name" value="MetalloPept_cat_dom_sf"/>
</dbReference>
<evidence type="ECO:0000256" key="11">
    <source>
        <dbReference type="ARBA" id="ARBA00023049"/>
    </source>
</evidence>
<keyword evidence="16" id="KW-0106">Calcium</keyword>
<dbReference type="GO" id="GO:0030198">
    <property type="term" value="P:extracellular matrix organization"/>
    <property type="evidence" value="ECO:0007669"/>
    <property type="project" value="InterPro"/>
</dbReference>
<evidence type="ECO:0000256" key="13">
    <source>
        <dbReference type="ARBA" id="ARBA00023157"/>
    </source>
</evidence>
<evidence type="ECO:0000256" key="6">
    <source>
        <dbReference type="ARBA" id="ARBA00022723"/>
    </source>
</evidence>
<keyword evidence="14" id="KW-0325">Glycoprotein</keyword>
<feature type="disulfide bond" evidence="17">
    <location>
        <begin position="633"/>
        <end position="645"/>
    </location>
</feature>
<dbReference type="GO" id="GO:0031012">
    <property type="term" value="C:extracellular matrix"/>
    <property type="evidence" value="ECO:0007669"/>
    <property type="project" value="TreeGrafter"/>
</dbReference>
<dbReference type="InterPro" id="IPR045371">
    <property type="entry name" value="ADAMTS_CR_3"/>
</dbReference>
<keyword evidence="5" id="KW-0165">Cleavage on pair of basic residues</keyword>
<feature type="binding site" evidence="16">
    <location>
        <position position="310"/>
    </location>
    <ligand>
        <name>Ca(2+)</name>
        <dbReference type="ChEBI" id="CHEBI:29108"/>
        <label>1</label>
    </ligand>
</feature>
<dbReference type="FunFam" id="2.20.100.10:FF:000040">
    <property type="entry name" value="ADAM metallopeptidase with thrombospondin type 1 motif 9"/>
    <property type="match status" value="1"/>
</dbReference>
<keyword evidence="10 16" id="KW-0862">Zinc</keyword>
<evidence type="ECO:0000313" key="22">
    <source>
        <dbReference type="Proteomes" id="UP000515159"/>
    </source>
</evidence>
<evidence type="ECO:0000256" key="9">
    <source>
        <dbReference type="ARBA" id="ARBA00022801"/>
    </source>
</evidence>
<feature type="disulfide bond" evidence="17">
    <location>
        <begin position="538"/>
        <end position="561"/>
    </location>
</feature>
<reference evidence="23" key="1">
    <citation type="submission" date="2025-08" db="UniProtKB">
        <authorList>
            <consortium name="RefSeq"/>
        </authorList>
    </citation>
    <scope>IDENTIFICATION</scope>
</reference>
<comment type="subcellular location">
    <subcellularLocation>
        <location evidence="1">Secreted</location>
        <location evidence="1">Extracellular space</location>
        <location evidence="1">Extracellular matrix</location>
    </subcellularLocation>
</comment>
<feature type="binding site" evidence="16">
    <location>
        <position position="514"/>
    </location>
    <ligand>
        <name>Ca(2+)</name>
        <dbReference type="ChEBI" id="CHEBI:29108"/>
        <label>2</label>
    </ligand>
</feature>
<dbReference type="Pfam" id="PF01421">
    <property type="entry name" value="Reprolysin"/>
    <property type="match status" value="1"/>
</dbReference>
<name>A0A6P8P0J1_GEOSA</name>
<dbReference type="InterPro" id="IPR036383">
    <property type="entry name" value="TSP1_rpt_sf"/>
</dbReference>
<feature type="binding site" evidence="16 18">
    <location>
        <position position="451"/>
    </location>
    <ligand>
        <name>Zn(2+)</name>
        <dbReference type="ChEBI" id="CHEBI:29105"/>
        <note>catalytic</note>
    </ligand>
</feature>
<keyword evidence="11 23" id="KW-0482">Metalloprotease</keyword>
<evidence type="ECO:0000256" key="12">
    <source>
        <dbReference type="ARBA" id="ARBA00023145"/>
    </source>
</evidence>
<dbReference type="FunFam" id="3.40.390.10:FF:000001">
    <property type="entry name" value="A disintegrin and metalloproteinase with thrombospondin motifs 1"/>
    <property type="match status" value="1"/>
</dbReference>
<evidence type="ECO:0000256" key="3">
    <source>
        <dbReference type="ARBA" id="ARBA00022530"/>
    </source>
</evidence>
<dbReference type="Gene3D" id="3.40.390.10">
    <property type="entry name" value="Collagenase (Catalytic Domain)"/>
    <property type="match status" value="1"/>
</dbReference>
<gene>
    <name evidence="23" type="primary">ADAMTS9</name>
</gene>
<proteinExistence type="predicted"/>
<evidence type="ECO:0000256" key="15">
    <source>
        <dbReference type="PIRSR" id="PIRSR613273-1"/>
    </source>
</evidence>
<dbReference type="CDD" id="cd04273">
    <property type="entry name" value="ZnMc_ADAMTS_like"/>
    <property type="match status" value="1"/>
</dbReference>
<feature type="domain" description="Peptidase M12B" evidence="20">
    <location>
        <begin position="307"/>
        <end position="516"/>
    </location>
</feature>
<evidence type="ECO:0000256" key="10">
    <source>
        <dbReference type="ARBA" id="ARBA00022833"/>
    </source>
</evidence>
<dbReference type="InterPro" id="IPR050439">
    <property type="entry name" value="ADAMTS_ADAMTS-like"/>
</dbReference>
<dbReference type="InterPro" id="IPR001590">
    <property type="entry name" value="Peptidase_M12B"/>
</dbReference>
<dbReference type="CTD" id="56999"/>
<feature type="active site" evidence="15 18">
    <location>
        <position position="452"/>
    </location>
</feature>
<dbReference type="SMART" id="SM00209">
    <property type="entry name" value="TSP1"/>
    <property type="match status" value="14"/>
</dbReference>
<keyword evidence="12" id="KW-0865">Zymogen</keyword>
<dbReference type="InterPro" id="IPR013273">
    <property type="entry name" value="ADAMTS/ADAMTS-like"/>
</dbReference>
<dbReference type="InterPro" id="IPR002870">
    <property type="entry name" value="Peptidase_M12B_N"/>
</dbReference>
<feature type="binding site" evidence="16">
    <location>
        <position position="514"/>
    </location>
    <ligand>
        <name>Ca(2+)</name>
        <dbReference type="ChEBI" id="CHEBI:29108"/>
        <label>1</label>
    </ligand>
</feature>
<feature type="disulfide bond" evidence="17">
    <location>
        <begin position="467"/>
        <end position="495"/>
    </location>
</feature>
<organism evidence="22 23">
    <name type="scientific">Geotrypetes seraphini</name>
    <name type="common">Gaboon caecilian</name>
    <name type="synonym">Caecilia seraphini</name>
    <dbReference type="NCBI Taxonomy" id="260995"/>
    <lineage>
        <taxon>Eukaryota</taxon>
        <taxon>Metazoa</taxon>
        <taxon>Chordata</taxon>
        <taxon>Craniata</taxon>
        <taxon>Vertebrata</taxon>
        <taxon>Euteleostomi</taxon>
        <taxon>Amphibia</taxon>
        <taxon>Gymnophiona</taxon>
        <taxon>Geotrypetes</taxon>
    </lineage>
</organism>
<dbReference type="SUPFAM" id="SSF82895">
    <property type="entry name" value="TSP-1 type 1 repeat"/>
    <property type="match status" value="14"/>
</dbReference>